<comment type="caution">
    <text evidence="1">The sequence shown here is derived from an EMBL/GenBank/DDBJ whole genome shotgun (WGS) entry which is preliminary data.</text>
</comment>
<dbReference type="Proteomes" id="UP000676035">
    <property type="component" value="Unassembled WGS sequence"/>
</dbReference>
<dbReference type="EMBL" id="JAGYHF010000003">
    <property type="protein sequence ID" value="MBS4078145.1"/>
    <property type="molecule type" value="Genomic_DNA"/>
</dbReference>
<keyword evidence="2" id="KW-1185">Reference proteome</keyword>
<accession>A0ABS5MV29</accession>
<gene>
    <name evidence="1" type="ORF">KFS80_07560</name>
</gene>
<reference evidence="1 2" key="1">
    <citation type="submission" date="2021-04" db="EMBL/GenBank/DDBJ databases">
        <title>Pseudomonas rustica sp. nov. isolated from raw milk.</title>
        <authorList>
            <person name="Fiedler G."/>
            <person name="Gieschler S."/>
            <person name="Kabisch J."/>
            <person name="Grimmler C."/>
            <person name="Brinks E."/>
            <person name="Wagner N."/>
            <person name="Hetzer B."/>
            <person name="Franz C.M.A.P."/>
            <person name="Boehnlein C."/>
        </authorList>
    </citation>
    <scope>NUCLEOTIDE SEQUENCE [LARGE SCALE GENOMIC DNA]</scope>
    <source>
        <strain evidence="1 2">MBT-4</strain>
    </source>
</reference>
<evidence type="ECO:0000313" key="1">
    <source>
        <dbReference type="EMBL" id="MBS4078145.1"/>
    </source>
</evidence>
<evidence type="ECO:0000313" key="2">
    <source>
        <dbReference type="Proteomes" id="UP000676035"/>
    </source>
</evidence>
<organism evidence="1 2">
    <name type="scientific">Pseudomonas rustica</name>
    <dbReference type="NCBI Taxonomy" id="2827099"/>
    <lineage>
        <taxon>Bacteria</taxon>
        <taxon>Pseudomonadati</taxon>
        <taxon>Pseudomonadota</taxon>
        <taxon>Gammaproteobacteria</taxon>
        <taxon>Pseudomonadales</taxon>
        <taxon>Pseudomonadaceae</taxon>
        <taxon>Pseudomonas</taxon>
    </lineage>
</organism>
<dbReference type="RefSeq" id="WP_212544444.1">
    <property type="nucleotide sequence ID" value="NZ_CP188200.1"/>
</dbReference>
<protein>
    <submittedName>
        <fullName evidence="1">Uncharacterized protein</fullName>
    </submittedName>
</protein>
<name>A0ABS5MV29_9PSED</name>
<sequence length="73" mass="8022">MLLIQKEKSSADCEIERFAGMNGGLSAIGGYQILARGLPWPPGSGNTRYRPSAEKVRAMHHMICQSRNSEVFA</sequence>
<proteinExistence type="predicted"/>